<evidence type="ECO:0000313" key="2">
    <source>
        <dbReference type="Proteomes" id="UP000271098"/>
    </source>
</evidence>
<organism evidence="3">
    <name type="scientific">Gongylonema pulchrum</name>
    <dbReference type="NCBI Taxonomy" id="637853"/>
    <lineage>
        <taxon>Eukaryota</taxon>
        <taxon>Metazoa</taxon>
        <taxon>Ecdysozoa</taxon>
        <taxon>Nematoda</taxon>
        <taxon>Chromadorea</taxon>
        <taxon>Rhabditida</taxon>
        <taxon>Spirurina</taxon>
        <taxon>Spiruromorpha</taxon>
        <taxon>Spiruroidea</taxon>
        <taxon>Gongylonematidae</taxon>
        <taxon>Gongylonema</taxon>
    </lineage>
</organism>
<name>A0A183D0Q3_9BILA</name>
<reference evidence="1 2" key="2">
    <citation type="submission" date="2018-11" db="EMBL/GenBank/DDBJ databases">
        <authorList>
            <consortium name="Pathogen Informatics"/>
        </authorList>
    </citation>
    <scope>NUCLEOTIDE SEQUENCE [LARGE SCALE GENOMIC DNA]</scope>
</reference>
<evidence type="ECO:0000313" key="3">
    <source>
        <dbReference type="WBParaSite" id="GPUH_0000229901-mRNA-1"/>
    </source>
</evidence>
<keyword evidence="2" id="KW-1185">Reference proteome</keyword>
<dbReference type="Proteomes" id="UP000271098">
    <property type="component" value="Unassembled WGS sequence"/>
</dbReference>
<proteinExistence type="predicted"/>
<gene>
    <name evidence="1" type="ORF">GPUH_LOCUS2294</name>
</gene>
<dbReference type="WBParaSite" id="GPUH_0000229901-mRNA-1">
    <property type="protein sequence ID" value="GPUH_0000229901-mRNA-1"/>
    <property type="gene ID" value="GPUH_0000229901"/>
</dbReference>
<reference evidence="3" key="1">
    <citation type="submission" date="2016-06" db="UniProtKB">
        <authorList>
            <consortium name="WormBaseParasite"/>
        </authorList>
    </citation>
    <scope>IDENTIFICATION</scope>
</reference>
<accession>A0A183D0Q3</accession>
<evidence type="ECO:0000313" key="1">
    <source>
        <dbReference type="EMBL" id="VDK33333.1"/>
    </source>
</evidence>
<dbReference type="OrthoDB" id="5833203at2759"/>
<sequence length="143" mass="16107">MSAISVLTPHYVHPIGFDVQVNLNASTENVLNNVKKKYNQANITEAIAPTLEDMRNFHYAALLEYPEYAKGAAGAVLGLYFIRYSGYMDRDPSGMYGGKLVWIDGTASQDNFAPFFDQSFDPQVNKSNCYHFMTWIIDENDCS</sequence>
<dbReference type="EMBL" id="UYRT01003349">
    <property type="protein sequence ID" value="VDK33333.1"/>
    <property type="molecule type" value="Genomic_DNA"/>
</dbReference>
<dbReference type="AlphaFoldDB" id="A0A183D0Q3"/>
<protein>
    <submittedName>
        <fullName evidence="3">Lectin_legB domain-containing protein</fullName>
    </submittedName>
</protein>